<sequence length="544" mass="61517">MSDEDPFPQHSTPFPNAGSRWQPLLLSPRSHYRQILSAGGKNSRAKRRQLDQSSVPYISPITARTDSDEVERAAERPQLRRAGGWSVAKAAAANYTYNFATDFASTDDIIESEATADCSDHEPPDADEDGDPSASKRRQEQHKSFRHNLPPPSNRRPILRLEEELTHDRAETIYESSLHAPTTEPSERLFTMSDWTSSASVATSLPPLELEEMSLEKGLIEGPTEVARQPSLLLGNTPRSVRHVDRSFTDTISTFEEPDSRERSLTPVRNSSRIQRNLEAANHARVEIGETTQMRQPSPAELFRPDEPTPPIEVMGYDEQSRYELNDSELEYTISDAILDLHDLMSKPFWADDDQWLSGIASPVPRSRVSTPYSDALINTTAQFVQIIDQIKTKTDNLEQASFTNEVSHGMTNLLTEIRIICRTIFRHTVKNQEQNSHINIKLHGETVYKLRKFVVPRFVVIISRVFTLLCNPRPEMRKFVIAVLKQVSFDMERIAAIIEFVVKSSDESDVEVKELMHALAVVREWVKGEQDASGKKAAKFIAL</sequence>
<reference evidence="1" key="1">
    <citation type="submission" date="2022-07" db="EMBL/GenBank/DDBJ databases">
        <title>Genome Sequence of Lecanicillium saksenae.</title>
        <authorList>
            <person name="Buettner E."/>
        </authorList>
    </citation>
    <scope>NUCLEOTIDE SEQUENCE</scope>
    <source>
        <strain evidence="1">VT-O1</strain>
    </source>
</reference>
<dbReference type="Proteomes" id="UP001148737">
    <property type="component" value="Unassembled WGS sequence"/>
</dbReference>
<evidence type="ECO:0000313" key="2">
    <source>
        <dbReference type="Proteomes" id="UP001148737"/>
    </source>
</evidence>
<comment type="caution">
    <text evidence="1">The sequence shown here is derived from an EMBL/GenBank/DDBJ whole genome shotgun (WGS) entry which is preliminary data.</text>
</comment>
<keyword evidence="2" id="KW-1185">Reference proteome</keyword>
<accession>A0ACC1QI98</accession>
<organism evidence="1 2">
    <name type="scientific">Lecanicillium saksenae</name>
    <dbReference type="NCBI Taxonomy" id="468837"/>
    <lineage>
        <taxon>Eukaryota</taxon>
        <taxon>Fungi</taxon>
        <taxon>Dikarya</taxon>
        <taxon>Ascomycota</taxon>
        <taxon>Pezizomycotina</taxon>
        <taxon>Sordariomycetes</taxon>
        <taxon>Hypocreomycetidae</taxon>
        <taxon>Hypocreales</taxon>
        <taxon>Cordycipitaceae</taxon>
        <taxon>Lecanicillium</taxon>
    </lineage>
</organism>
<proteinExistence type="predicted"/>
<evidence type="ECO:0000313" key="1">
    <source>
        <dbReference type="EMBL" id="KAJ3475743.1"/>
    </source>
</evidence>
<gene>
    <name evidence="1" type="ORF">NLG97_g9353</name>
</gene>
<name>A0ACC1QI98_9HYPO</name>
<dbReference type="EMBL" id="JANAKD010001907">
    <property type="protein sequence ID" value="KAJ3475743.1"/>
    <property type="molecule type" value="Genomic_DNA"/>
</dbReference>
<protein>
    <submittedName>
        <fullName evidence="1">Uncharacterized protein</fullName>
    </submittedName>
</protein>